<dbReference type="EMBL" id="DRTB01000068">
    <property type="protein sequence ID" value="HHE04626.1"/>
    <property type="molecule type" value="Genomic_DNA"/>
</dbReference>
<proteinExistence type="predicted"/>
<gene>
    <name evidence="1" type="ORF">ENL19_01030</name>
</gene>
<name>A0A7C5DAN4_UNCW3</name>
<comment type="caution">
    <text evidence="1">The sequence shown here is derived from an EMBL/GenBank/DDBJ whole genome shotgun (WGS) entry which is preliminary data.</text>
</comment>
<dbReference type="AlphaFoldDB" id="A0A7C5DAN4"/>
<protein>
    <recommendedName>
        <fullName evidence="2">SLH domain-containing protein</fullName>
    </recommendedName>
</protein>
<sequence length="173" mass="20199">MKQENFIMSGLLMLLILSSLETGCNKSIKRNEVHYRAEPTMHIATRDTLAFYLTKYFSHSEPSNPEKFVVNSGFMRKVDGKFFGNDTLKRYKFTIVLTRIIFALKLETYYEDISLPRDIDTISYYYYTAKLVMGLHLLKPVGGLFMPERIVTSEEVEEAVKKIRGYYEMDSKE</sequence>
<evidence type="ECO:0000313" key="1">
    <source>
        <dbReference type="EMBL" id="HHE04626.1"/>
    </source>
</evidence>
<reference evidence="1" key="1">
    <citation type="journal article" date="2020" name="mSystems">
        <title>Genome- and Community-Level Interaction Insights into Carbon Utilization and Element Cycling Functions of Hydrothermarchaeota in Hydrothermal Sediment.</title>
        <authorList>
            <person name="Zhou Z."/>
            <person name="Liu Y."/>
            <person name="Xu W."/>
            <person name="Pan J."/>
            <person name="Luo Z.H."/>
            <person name="Li M."/>
        </authorList>
    </citation>
    <scope>NUCLEOTIDE SEQUENCE [LARGE SCALE GENOMIC DNA]</scope>
    <source>
        <strain evidence="1">HyVt-74</strain>
    </source>
</reference>
<evidence type="ECO:0008006" key="2">
    <source>
        <dbReference type="Google" id="ProtNLM"/>
    </source>
</evidence>
<accession>A0A7C5DAN4</accession>
<dbReference type="Proteomes" id="UP000886110">
    <property type="component" value="Unassembled WGS sequence"/>
</dbReference>
<organism evidence="1">
    <name type="scientific">candidate division WOR-3 bacterium</name>
    <dbReference type="NCBI Taxonomy" id="2052148"/>
    <lineage>
        <taxon>Bacteria</taxon>
        <taxon>Bacteria division WOR-3</taxon>
    </lineage>
</organism>